<evidence type="ECO:0000313" key="1">
    <source>
        <dbReference type="EMBL" id="DAF93497.1"/>
    </source>
</evidence>
<reference evidence="1" key="1">
    <citation type="journal article" date="2021" name="Proc. Natl. Acad. Sci. U.S.A.">
        <title>A Catalog of Tens of Thousands of Viruses from Human Metagenomes Reveals Hidden Associations with Chronic Diseases.</title>
        <authorList>
            <person name="Tisza M.J."/>
            <person name="Buck C.B."/>
        </authorList>
    </citation>
    <scope>NUCLEOTIDE SEQUENCE</scope>
    <source>
        <strain evidence="1">Ctshb19</strain>
    </source>
</reference>
<name>A0A8S5UG71_9CAUD</name>
<dbReference type="EMBL" id="BK016086">
    <property type="protein sequence ID" value="DAF93497.1"/>
    <property type="molecule type" value="Genomic_DNA"/>
</dbReference>
<accession>A0A8S5UG71</accession>
<organism evidence="1">
    <name type="scientific">Myoviridae sp. ctshb19</name>
    <dbReference type="NCBI Taxonomy" id="2825194"/>
    <lineage>
        <taxon>Viruses</taxon>
        <taxon>Duplodnaviria</taxon>
        <taxon>Heunggongvirae</taxon>
        <taxon>Uroviricota</taxon>
        <taxon>Caudoviricetes</taxon>
    </lineage>
</organism>
<protein>
    <submittedName>
        <fullName evidence="1">Uncharacterized protein</fullName>
    </submittedName>
</protein>
<sequence length="109" mass="12763">MFLEKHWSTILLISVLLVLVSNARAEIKTDRWIEASPYMYDWSTHGTGIPNMERFYDSEADVVCYKMSNASGQACVPNNSDKLREKYRKYRDFIETEARLEYEAKKNGQ</sequence>
<proteinExistence type="predicted"/>